<proteinExistence type="predicted"/>
<evidence type="ECO:0000256" key="1">
    <source>
        <dbReference type="ARBA" id="ARBA00022484"/>
    </source>
</evidence>
<keyword evidence="2" id="KW-0808">Transferase</keyword>
<keyword evidence="5" id="KW-1185">Reference proteome</keyword>
<dbReference type="RefSeq" id="YP_009272901.1">
    <property type="nucleotide sequence ID" value="NC_030864.1"/>
</dbReference>
<reference evidence="4" key="1">
    <citation type="journal article" date="2016" name="Virus Genes">
        <title>Multiple virus infection in a single strain of Fusarium poae shown by deep sequencing.</title>
        <authorList>
            <person name="Osaki H."/>
            <person name="Sasaki A."/>
            <person name="Nomiyama K."/>
            <person name="Tomioka K."/>
        </authorList>
    </citation>
    <scope>NUCLEOTIDE SEQUENCE [LARGE SCALE GENOMIC DNA]</scope>
</reference>
<dbReference type="KEGG" id="vg:28715637"/>
<organism evidence="4">
    <name type="scientific">Fusarium poae mitovirus 4</name>
    <dbReference type="NCBI Taxonomy" id="1848153"/>
    <lineage>
        <taxon>Viruses</taxon>
        <taxon>Riboviria</taxon>
        <taxon>Orthornavirae</taxon>
        <taxon>Lenarviricota</taxon>
        <taxon>Howeltoviricetes</taxon>
        <taxon>Cryppavirales</taxon>
        <taxon>Mitoviridae</taxon>
        <taxon>Duamitovirus</taxon>
        <taxon>Duamitovirus fupo4</taxon>
    </lineage>
</organism>
<evidence type="ECO:0000313" key="5">
    <source>
        <dbReference type="Proteomes" id="UP000202041"/>
    </source>
</evidence>
<evidence type="ECO:0000256" key="3">
    <source>
        <dbReference type="ARBA" id="ARBA00022695"/>
    </source>
</evidence>
<dbReference type="GO" id="GO:0003968">
    <property type="term" value="F:RNA-directed RNA polymerase activity"/>
    <property type="evidence" value="ECO:0007669"/>
    <property type="project" value="UniProtKB-KW"/>
</dbReference>
<dbReference type="EMBL" id="LC150567">
    <property type="protein sequence ID" value="BAV56292.1"/>
    <property type="molecule type" value="Genomic_RNA"/>
</dbReference>
<protein>
    <submittedName>
        <fullName evidence="4">RNA-dependent RNA polymerase</fullName>
    </submittedName>
</protein>
<dbReference type="Pfam" id="PF05919">
    <property type="entry name" value="Mitovir_RNA_pol"/>
    <property type="match status" value="1"/>
</dbReference>
<evidence type="ECO:0000313" key="4">
    <source>
        <dbReference type="EMBL" id="BAV56292.1"/>
    </source>
</evidence>
<dbReference type="GeneID" id="28715637"/>
<evidence type="ECO:0000256" key="2">
    <source>
        <dbReference type="ARBA" id="ARBA00022679"/>
    </source>
</evidence>
<sequence>MKNHMKLVKNLGFKRVEGGTKFLNIKELPRFTRLLIWLLASNDEKSSLFELALRIKRMHNSNGPLFTVMYLKESHRLTMKAIGGQQETCTTFPRVATRRGLPLIVPGDLRVRMEKSNFDTIRAVLSLLTVYRVINCASTLKLQTITDPFKGTVDRFTSLELEKGFKMLRLKGSMVLEENKFLIPSVKSGPNYKIAALGATLDAKAFSEDSRLLSYAETVSAVTAPSLFSLLKEEINNLGSWSSTMKEELLSKYTRDLKLGKLSEKKEAAGKVRVFAITDVWTQSFLSPLHHAIFGFLKRIPMDGTFDQLKPLNALLSRGLKNFYSYDLSAATDRLPITLQEQILSRLFGESFAKAWKGLLVERPWYHKGIPYLYSVGQPMGALSSWGMLALTHHMIVQVAASRVGHRTMFRDYALLGDDICIADSAVAKSYLSLMTDYGVDINLSKSLESDIGVAEFAKRLIKDETDLSPLPPKLITLLMSQFKALPTLVRDMIGRGLSVESLLKDETRVSRPILWELIGPLGLLPSAGLSPFLGDRSLTKDELRVVADCVSRVINRWIIRYFYQNQQTSQELIEKIGSLVWDPSNGINRDTPAFHHYMNSFIEITIEENTAQPELVNFPPDREASFENVYTFIKEAMDHFDGLAPAVPDISEKPRVRPISASSKMKFYQELNRALQDTGINFEYLTNN</sequence>
<accession>A0A1B4ZA33</accession>
<name>A0A1B4ZA33_9VIRU</name>
<dbReference type="PANTHER" id="PTHR34456:SF9">
    <property type="entry name" value="MITOVIRUS RNA-DEPENDENT RNA POLYMERASE"/>
    <property type="match status" value="1"/>
</dbReference>
<dbReference type="SUPFAM" id="SSF56672">
    <property type="entry name" value="DNA/RNA polymerases"/>
    <property type="match status" value="1"/>
</dbReference>
<keyword evidence="1 4" id="KW-0696">RNA-directed RNA polymerase</keyword>
<dbReference type="PANTHER" id="PTHR34456">
    <property type="entry name" value="MITOVIRUS RNA-DEPENDENT RNA POLYMERASE"/>
    <property type="match status" value="1"/>
</dbReference>
<dbReference type="InterPro" id="IPR008686">
    <property type="entry name" value="RNA_pol_mitovir"/>
</dbReference>
<dbReference type="OrthoDB" id="14837at10239"/>
<dbReference type="Proteomes" id="UP000202041">
    <property type="component" value="Segment"/>
</dbReference>
<keyword evidence="3" id="KW-0548">Nucleotidyltransferase</keyword>
<dbReference type="InterPro" id="IPR043502">
    <property type="entry name" value="DNA/RNA_pol_sf"/>
</dbReference>